<dbReference type="Proteomes" id="UP000239735">
    <property type="component" value="Unassembled WGS sequence"/>
</dbReference>
<proteinExistence type="predicted"/>
<dbReference type="AlphaFoldDB" id="A0A2N9LDA7"/>
<evidence type="ECO:0000313" key="1">
    <source>
        <dbReference type="EMBL" id="SPE21044.1"/>
    </source>
</evidence>
<sequence length="174" mass="19633">MSEPQTSLRKLGRSSGFRFRAASNSSFTLSHWPVLSMKAFPHFAREPRLGHVPVALHGCRGNLQGNGSFLNRQAAEKAQLDNLLLLRIATRKPGQRMVQFHYIDVLSFGEVEALVQLDFVLRPAFCCRTAPGVIHQNLPHELGRNRDKMGAINSKWCPVTRKTEVDFVNKLRTL</sequence>
<evidence type="ECO:0000313" key="2">
    <source>
        <dbReference type="Proteomes" id="UP000239735"/>
    </source>
</evidence>
<protein>
    <submittedName>
        <fullName evidence="1">Uncharacterized protein</fullName>
    </submittedName>
</protein>
<accession>A0A2N9LDA7</accession>
<reference evidence="2" key="1">
    <citation type="submission" date="2018-02" db="EMBL/GenBank/DDBJ databases">
        <authorList>
            <person name="Hausmann B."/>
        </authorList>
    </citation>
    <scope>NUCLEOTIDE SEQUENCE [LARGE SCALE GENOMIC DNA]</scope>
    <source>
        <strain evidence="2">Peat soil MAG SbA5</strain>
    </source>
</reference>
<name>A0A2N9LDA7_9BACT</name>
<gene>
    <name evidence="1" type="ORF">SBA5_30251</name>
</gene>
<organism evidence="1 2">
    <name type="scientific">Candidatus Sulfuritelmatomonas gaucii</name>
    <dbReference type="NCBI Taxonomy" id="2043161"/>
    <lineage>
        <taxon>Bacteria</taxon>
        <taxon>Pseudomonadati</taxon>
        <taxon>Acidobacteriota</taxon>
        <taxon>Terriglobia</taxon>
        <taxon>Terriglobales</taxon>
        <taxon>Acidobacteriaceae</taxon>
        <taxon>Candidatus Sulfuritelmatomonas</taxon>
    </lineage>
</organism>
<dbReference type="EMBL" id="OKRB01000086">
    <property type="protein sequence ID" value="SPE21044.1"/>
    <property type="molecule type" value="Genomic_DNA"/>
</dbReference>